<feature type="non-terminal residue" evidence="1">
    <location>
        <position position="1"/>
    </location>
</feature>
<accession>A0AAV4FK88</accession>
<comment type="caution">
    <text evidence="1">The sequence shown here is derived from an EMBL/GenBank/DDBJ whole genome shotgun (WGS) entry which is preliminary data.</text>
</comment>
<dbReference type="AlphaFoldDB" id="A0AAV4FK88"/>
<dbReference type="Proteomes" id="UP000762676">
    <property type="component" value="Unassembled WGS sequence"/>
</dbReference>
<evidence type="ECO:0000313" key="2">
    <source>
        <dbReference type="Proteomes" id="UP000762676"/>
    </source>
</evidence>
<sequence>HLYREREDNSGVFLRRDGVQSLKVAQMQCRRRLADHFRCCLQALGGSELTLGSDYLEDRPRRI</sequence>
<dbReference type="EMBL" id="BMAT01011486">
    <property type="protein sequence ID" value="GFR73707.1"/>
    <property type="molecule type" value="Genomic_DNA"/>
</dbReference>
<evidence type="ECO:0000313" key="1">
    <source>
        <dbReference type="EMBL" id="GFR73707.1"/>
    </source>
</evidence>
<protein>
    <submittedName>
        <fullName evidence="1">Uncharacterized protein</fullName>
    </submittedName>
</protein>
<keyword evidence="2" id="KW-1185">Reference proteome</keyword>
<reference evidence="1 2" key="1">
    <citation type="journal article" date="2021" name="Elife">
        <title>Chloroplast acquisition without the gene transfer in kleptoplastic sea slugs, Plakobranchus ocellatus.</title>
        <authorList>
            <person name="Maeda T."/>
            <person name="Takahashi S."/>
            <person name="Yoshida T."/>
            <person name="Shimamura S."/>
            <person name="Takaki Y."/>
            <person name="Nagai Y."/>
            <person name="Toyoda A."/>
            <person name="Suzuki Y."/>
            <person name="Arimoto A."/>
            <person name="Ishii H."/>
            <person name="Satoh N."/>
            <person name="Nishiyama T."/>
            <person name="Hasebe M."/>
            <person name="Maruyama T."/>
            <person name="Minagawa J."/>
            <person name="Obokata J."/>
            <person name="Shigenobu S."/>
        </authorList>
    </citation>
    <scope>NUCLEOTIDE SEQUENCE [LARGE SCALE GENOMIC DNA]</scope>
</reference>
<name>A0AAV4FK88_9GAST</name>
<organism evidence="1 2">
    <name type="scientific">Elysia marginata</name>
    <dbReference type="NCBI Taxonomy" id="1093978"/>
    <lineage>
        <taxon>Eukaryota</taxon>
        <taxon>Metazoa</taxon>
        <taxon>Spiralia</taxon>
        <taxon>Lophotrochozoa</taxon>
        <taxon>Mollusca</taxon>
        <taxon>Gastropoda</taxon>
        <taxon>Heterobranchia</taxon>
        <taxon>Euthyneura</taxon>
        <taxon>Panpulmonata</taxon>
        <taxon>Sacoglossa</taxon>
        <taxon>Placobranchoidea</taxon>
        <taxon>Plakobranchidae</taxon>
        <taxon>Elysia</taxon>
    </lineage>
</organism>
<proteinExistence type="predicted"/>
<gene>
    <name evidence="1" type="ORF">ElyMa_005736800</name>
</gene>